<dbReference type="PANTHER" id="PTHR37313">
    <property type="entry name" value="UPF0749 PROTEIN RV1825"/>
    <property type="match status" value="1"/>
</dbReference>
<dbReference type="STRING" id="82374.NZ47_10150"/>
<evidence type="ECO:0000313" key="4">
    <source>
        <dbReference type="Proteomes" id="UP000030993"/>
    </source>
</evidence>
<dbReference type="Proteomes" id="UP000030993">
    <property type="component" value="Unassembled WGS sequence"/>
</dbReference>
<dbReference type="CDD" id="cd14686">
    <property type="entry name" value="bZIP"/>
    <property type="match status" value="1"/>
</dbReference>
<protein>
    <recommendedName>
        <fullName evidence="5">Division initiation protein</fullName>
    </recommendedName>
</protein>
<comment type="similarity">
    <text evidence="1">Belongs to the UPF0749 family.</text>
</comment>
<accession>A0A0B2JXW3</accession>
<proteinExistence type="inferred from homology"/>
<dbReference type="EMBL" id="JSCE01000192">
    <property type="protein sequence ID" value="KHM51496.1"/>
    <property type="molecule type" value="Genomic_DNA"/>
</dbReference>
<dbReference type="RefSeq" id="WP_027396291.1">
    <property type="nucleotide sequence ID" value="NZ_CAMKSO010000231.1"/>
</dbReference>
<dbReference type="Gene3D" id="3.30.70.1880">
    <property type="entry name" value="Protein of unknown function DUF881"/>
    <property type="match status" value="1"/>
</dbReference>
<dbReference type="Pfam" id="PF05949">
    <property type="entry name" value="DUF881"/>
    <property type="match status" value="1"/>
</dbReference>
<feature type="coiled-coil region" evidence="2">
    <location>
        <begin position="40"/>
        <end position="74"/>
    </location>
</feature>
<evidence type="ECO:0008006" key="5">
    <source>
        <dbReference type="Google" id="ProtNLM"/>
    </source>
</evidence>
<name>A0A0B2JXW3_9FIRM</name>
<evidence type="ECO:0000256" key="2">
    <source>
        <dbReference type="SAM" id="Coils"/>
    </source>
</evidence>
<reference evidence="3 4" key="1">
    <citation type="journal article" date="2013" name="PLoS ONE">
        <title>Identification and characterization of three novel lipases belonging to families II and V from Anaerovibrio lipolyticus 5ST.</title>
        <authorList>
            <person name="Prive F."/>
            <person name="Kaderbhai N.N."/>
            <person name="Girdwood S."/>
            <person name="Worgan H.J."/>
            <person name="Pinloche E."/>
            <person name="Scollan N.D."/>
            <person name="Huws S.A."/>
            <person name="Newbold C.J."/>
        </authorList>
    </citation>
    <scope>NUCLEOTIDE SEQUENCE [LARGE SCALE GENOMIC DNA]</scope>
    <source>
        <strain evidence="3 4">5S</strain>
    </source>
</reference>
<dbReference type="InterPro" id="IPR010273">
    <property type="entry name" value="DUF881"/>
</dbReference>
<evidence type="ECO:0000313" key="3">
    <source>
        <dbReference type="EMBL" id="KHM51496.1"/>
    </source>
</evidence>
<keyword evidence="2" id="KW-0175">Coiled coil</keyword>
<evidence type="ECO:0000256" key="1">
    <source>
        <dbReference type="ARBA" id="ARBA00009108"/>
    </source>
</evidence>
<dbReference type="PANTHER" id="PTHR37313:SF2">
    <property type="entry name" value="UPF0749 PROTEIN YLXX"/>
    <property type="match status" value="1"/>
</dbReference>
<keyword evidence="4" id="KW-1185">Reference proteome</keyword>
<gene>
    <name evidence="3" type="ORF">NZ47_10150</name>
</gene>
<sequence>MQLEKGRLSIACVCMVLGFMLVIQFKSTEDIRASQPSQRVEELAARLHQAEAENKELEAEIRDLRGMSGDAKSEKITDDIMMISGMTPLEGPGVIITIDDSAKKAKMENDPNLYLVHDEDILKVVNELRAAGAEALSINGQRLTANSEIRCAGPTISVNNVRSAPPFEIRAIGDKDNLVNSINMRGGVADSLKVWGINLTIQPLDNVWIPAYKATTKYKLATTSSKEEETK</sequence>
<dbReference type="AlphaFoldDB" id="A0A0B2JXW3"/>
<comment type="caution">
    <text evidence="3">The sequence shown here is derived from an EMBL/GenBank/DDBJ whole genome shotgun (WGS) entry which is preliminary data.</text>
</comment>
<dbReference type="eggNOG" id="COG3879">
    <property type="taxonomic scope" value="Bacteria"/>
</dbReference>
<organism evidence="3 4">
    <name type="scientific">Anaerovibrio lipolyticus</name>
    <dbReference type="NCBI Taxonomy" id="82374"/>
    <lineage>
        <taxon>Bacteria</taxon>
        <taxon>Bacillati</taxon>
        <taxon>Bacillota</taxon>
        <taxon>Negativicutes</taxon>
        <taxon>Selenomonadales</taxon>
        <taxon>Selenomonadaceae</taxon>
        <taxon>Anaerovibrio</taxon>
    </lineage>
</organism>